<dbReference type="InterPro" id="IPR010093">
    <property type="entry name" value="SinI_DNA-bd"/>
</dbReference>
<dbReference type="Pfam" id="PF12728">
    <property type="entry name" value="HTH_17"/>
    <property type="match status" value="1"/>
</dbReference>
<proteinExistence type="predicted"/>
<dbReference type="NCBIfam" id="TIGR01764">
    <property type="entry name" value="excise"/>
    <property type="match status" value="1"/>
</dbReference>
<organism evidence="1 2">
    <name type="scientific">Streptomyces lavendulae subsp. lavendulae</name>
    <dbReference type="NCBI Taxonomy" id="58340"/>
    <lineage>
        <taxon>Bacteria</taxon>
        <taxon>Bacillati</taxon>
        <taxon>Actinomycetota</taxon>
        <taxon>Actinomycetes</taxon>
        <taxon>Kitasatosporales</taxon>
        <taxon>Streptomycetaceae</taxon>
        <taxon>Streptomyces</taxon>
    </lineage>
</organism>
<evidence type="ECO:0000313" key="2">
    <source>
        <dbReference type="Proteomes" id="UP000231791"/>
    </source>
</evidence>
<dbReference type="InterPro" id="IPR009061">
    <property type="entry name" value="DNA-bd_dom_put_sf"/>
</dbReference>
<gene>
    <name evidence="1" type="ORF">SLAV_03360</name>
</gene>
<dbReference type="KEGG" id="slx:SLAV_03360"/>
<dbReference type="InterPro" id="IPR041657">
    <property type="entry name" value="HTH_17"/>
</dbReference>
<dbReference type="Proteomes" id="UP000231791">
    <property type="component" value="Chromosome"/>
</dbReference>
<protein>
    <submittedName>
        <fullName evidence="1">Helix-turn-helix domain protein</fullName>
    </submittedName>
</protein>
<name>A0A2K8P8Y8_STRLA</name>
<dbReference type="OrthoDB" id="3401953at2"/>
<keyword evidence="2" id="KW-1185">Reference proteome</keyword>
<dbReference type="SUPFAM" id="SSF46955">
    <property type="entry name" value="Putative DNA-binding domain"/>
    <property type="match status" value="1"/>
</dbReference>
<dbReference type="GeneID" id="49381818"/>
<dbReference type="EMBL" id="CP024985">
    <property type="protein sequence ID" value="ATZ22580.1"/>
    <property type="molecule type" value="Genomic_DNA"/>
</dbReference>
<sequence length="148" mass="16198">MDGVARQQLYYSVEQVADLLGLHVRTVRGYVREGRLKAALVGRQYRITHEDLEAFTGLPAPSPARAARPARHTEVSGIVQIDAIGPGSVDRLTNLLMAAVAGRHGDDRLRVESVHDRERATLKIIVLGGLDATAELLRLIDSVIEDLE</sequence>
<dbReference type="GO" id="GO:0003677">
    <property type="term" value="F:DNA binding"/>
    <property type="evidence" value="ECO:0007669"/>
    <property type="project" value="InterPro"/>
</dbReference>
<dbReference type="RefSeq" id="WP_030229142.1">
    <property type="nucleotide sequence ID" value="NZ_CP024985.1"/>
</dbReference>
<evidence type="ECO:0000313" key="1">
    <source>
        <dbReference type="EMBL" id="ATZ22580.1"/>
    </source>
</evidence>
<dbReference type="AlphaFoldDB" id="A0A2K8P8Y8"/>
<accession>A0A2K8P8Y8</accession>
<reference evidence="1 2" key="1">
    <citation type="submission" date="2017-11" db="EMBL/GenBank/DDBJ databases">
        <title>Complete genome sequence of Streptomyces lavendulae subsp. lavendulae CCM 3239 (formerly 'Streptomyces aureofaciens CCM 3239'), the producer of the angucycline-type antibiotic auricin.</title>
        <authorList>
            <person name="Busche T."/>
            <person name="Novakova R."/>
            <person name="Al'Dilaimi A."/>
            <person name="Homerova D."/>
            <person name="Feckova L."/>
            <person name="Rezuchova B."/>
            <person name="Mingyar E."/>
            <person name="Csolleiova D."/>
            <person name="Bekeova C."/>
            <person name="Winkler A."/>
            <person name="Sevcikova B."/>
            <person name="Kalinowski J."/>
            <person name="Kormanec J."/>
            <person name="Ruckert C."/>
        </authorList>
    </citation>
    <scope>NUCLEOTIDE SEQUENCE [LARGE SCALE GENOMIC DNA]</scope>
    <source>
        <strain evidence="1 2">CCM 3239</strain>
    </source>
</reference>